<sequence length="96" mass="10594">MTEAMLSDIADLLQPNLLHQRQPDKYSSSKTPPHLPTLFLKGTLPTSPIHISLFFTPDKILQTIIPSVSHHFHSQIQSSLTPSIILFFAPSSSSSS</sequence>
<proteinExistence type="predicted"/>
<name>A0A0S3T2W0_PHAAN</name>
<protein>
    <submittedName>
        <fullName evidence="1">Uncharacterized protein</fullName>
    </submittedName>
</protein>
<organism evidence="1 2">
    <name type="scientific">Vigna angularis var. angularis</name>
    <dbReference type="NCBI Taxonomy" id="157739"/>
    <lineage>
        <taxon>Eukaryota</taxon>
        <taxon>Viridiplantae</taxon>
        <taxon>Streptophyta</taxon>
        <taxon>Embryophyta</taxon>
        <taxon>Tracheophyta</taxon>
        <taxon>Spermatophyta</taxon>
        <taxon>Magnoliopsida</taxon>
        <taxon>eudicotyledons</taxon>
        <taxon>Gunneridae</taxon>
        <taxon>Pentapetalae</taxon>
        <taxon>rosids</taxon>
        <taxon>fabids</taxon>
        <taxon>Fabales</taxon>
        <taxon>Fabaceae</taxon>
        <taxon>Papilionoideae</taxon>
        <taxon>50 kb inversion clade</taxon>
        <taxon>NPAAA clade</taxon>
        <taxon>indigoferoid/millettioid clade</taxon>
        <taxon>Phaseoleae</taxon>
        <taxon>Vigna</taxon>
    </lineage>
</organism>
<keyword evidence="2" id="KW-1185">Reference proteome</keyword>
<gene>
    <name evidence="1" type="primary">Vigan.10G078400</name>
    <name evidence="1" type="ORF">VIGAN_10078400</name>
</gene>
<evidence type="ECO:0000313" key="2">
    <source>
        <dbReference type="Proteomes" id="UP000291084"/>
    </source>
</evidence>
<dbReference type="Proteomes" id="UP000291084">
    <property type="component" value="Chromosome 10"/>
</dbReference>
<feature type="non-terminal residue" evidence="1">
    <location>
        <position position="96"/>
    </location>
</feature>
<accession>A0A0S3T2W0</accession>
<reference evidence="1 2" key="1">
    <citation type="journal article" date="2015" name="Sci. Rep.">
        <title>The power of single molecule real-time sequencing technology in the de novo assembly of a eukaryotic genome.</title>
        <authorList>
            <person name="Sakai H."/>
            <person name="Naito K."/>
            <person name="Ogiso-Tanaka E."/>
            <person name="Takahashi Y."/>
            <person name="Iseki K."/>
            <person name="Muto C."/>
            <person name="Satou K."/>
            <person name="Teruya K."/>
            <person name="Shiroma A."/>
            <person name="Shimoji M."/>
            <person name="Hirano T."/>
            <person name="Itoh T."/>
            <person name="Kaga A."/>
            <person name="Tomooka N."/>
        </authorList>
    </citation>
    <scope>NUCLEOTIDE SEQUENCE [LARGE SCALE GENOMIC DNA]</scope>
    <source>
        <strain evidence="2">cv. Shumari</strain>
    </source>
</reference>
<dbReference type="AlphaFoldDB" id="A0A0S3T2W0"/>
<evidence type="ECO:0000313" key="1">
    <source>
        <dbReference type="EMBL" id="BAT99365.1"/>
    </source>
</evidence>
<dbReference type="EMBL" id="AP015043">
    <property type="protein sequence ID" value="BAT99365.1"/>
    <property type="molecule type" value="Genomic_DNA"/>
</dbReference>